<evidence type="ECO:0000313" key="1">
    <source>
        <dbReference type="EMBL" id="RIE14107.1"/>
    </source>
</evidence>
<organism evidence="1 4">
    <name type="scientific">Candidatus Cryosericum hinesii</name>
    <dbReference type="NCBI Taxonomy" id="2290915"/>
    <lineage>
        <taxon>Bacteria</taxon>
        <taxon>Pseudomonadati</taxon>
        <taxon>Caldisericota/Cryosericota group</taxon>
        <taxon>Candidatus Cryosericota</taxon>
        <taxon>Candidatus Cryosericia</taxon>
        <taxon>Candidatus Cryosericales</taxon>
        <taxon>Candidatus Cryosericaceae</taxon>
        <taxon>Candidatus Cryosericum</taxon>
    </lineage>
</organism>
<reference evidence="3 4" key="1">
    <citation type="submission" date="2018-09" db="EMBL/GenBank/DDBJ databases">
        <title>Discovery and Ecogenomic Context for Candidatus Cryosericales, a Global Caldiserica Order Active in Thawing Permafrost.</title>
        <authorList>
            <person name="Martinez M.A."/>
            <person name="Woodcroft B.J."/>
            <person name="Ignacio Espinoza J.C."/>
            <person name="Zayed A."/>
            <person name="Singleton C.M."/>
            <person name="Boyd J."/>
            <person name="Li Y.-F."/>
            <person name="Purvine S."/>
            <person name="Maughan H."/>
            <person name="Hodgkins S.B."/>
            <person name="Anderson D."/>
            <person name="Sederholm M."/>
            <person name="Temperton B."/>
            <person name="Saleska S.R."/>
            <person name="Tyson G.W."/>
            <person name="Rich V.I."/>
        </authorList>
    </citation>
    <scope>NUCLEOTIDE SEQUENCE [LARGE SCALE GENOMIC DNA]</scope>
    <source>
        <strain evidence="2 3">SMC2</strain>
        <strain evidence="1 4">SMC3</strain>
    </source>
</reference>
<protein>
    <submittedName>
        <fullName evidence="1">Nucleotidyl transferase AbiEii/AbiGii toxin family protein</fullName>
    </submittedName>
</protein>
<name>A0A398DPU5_9BACT</name>
<gene>
    <name evidence="2" type="ORF">SMC2_00100</name>
    <name evidence="1" type="ORF">SMC3_02620</name>
</gene>
<dbReference type="EMBL" id="QXIX01000002">
    <property type="protein sequence ID" value="RIE15667.1"/>
    <property type="molecule type" value="Genomic_DNA"/>
</dbReference>
<dbReference type="Proteomes" id="UP000266042">
    <property type="component" value="Unassembled WGS sequence"/>
</dbReference>
<dbReference type="AlphaFoldDB" id="A0A398DPU5"/>
<dbReference type="RefSeq" id="WP_119087857.1">
    <property type="nucleotide sequence ID" value="NZ_QXIV01000039.1"/>
</dbReference>
<sequence length="299" mass="33092">MNPQSYGSGSAFRIALEARLKDRATTEDIDLQRLRRRVAFDRFLSRLAIQDHERWALKGGYALEIELDIARSTRDLDLVLRTSPEDTPGSTPVDTAMAFLRTSAAMDAHDYFAFAVGHPMMEMEGLPYGGARFPIESRVGGRPFLTFHLDVAIGDTIVMPLQTIVLKDWLGFAGVAAAMVPVLSREQQFAEKLHAYATPRDVDHPNSRVKDLVDMVLLLKDGTLDPAQTLDTLISVFRRRGQPRLPIALGAPPSSWATPFAAMASECGISTNMEEACENVGSFYLRVLGELPKRSVERS</sequence>
<dbReference type="GO" id="GO:0016740">
    <property type="term" value="F:transferase activity"/>
    <property type="evidence" value="ECO:0007669"/>
    <property type="project" value="UniProtKB-KW"/>
</dbReference>
<dbReference type="Proteomes" id="UP000265724">
    <property type="component" value="Unassembled WGS sequence"/>
</dbReference>
<dbReference type="Pfam" id="PF08843">
    <property type="entry name" value="AbiEii"/>
    <property type="match status" value="1"/>
</dbReference>
<dbReference type="EMBL" id="QXIW01000015">
    <property type="protein sequence ID" value="RIE14107.1"/>
    <property type="molecule type" value="Genomic_DNA"/>
</dbReference>
<evidence type="ECO:0000313" key="4">
    <source>
        <dbReference type="Proteomes" id="UP000266042"/>
    </source>
</evidence>
<dbReference type="InterPro" id="IPR014942">
    <property type="entry name" value="AbiEii"/>
</dbReference>
<evidence type="ECO:0000313" key="3">
    <source>
        <dbReference type="Proteomes" id="UP000265724"/>
    </source>
</evidence>
<accession>A0A398DPU5</accession>
<evidence type="ECO:0000313" key="2">
    <source>
        <dbReference type="EMBL" id="RIE15667.1"/>
    </source>
</evidence>
<comment type="caution">
    <text evidence="1">The sequence shown here is derived from an EMBL/GenBank/DDBJ whole genome shotgun (WGS) entry which is preliminary data.</text>
</comment>
<keyword evidence="1" id="KW-0808">Transferase</keyword>
<keyword evidence="3" id="KW-1185">Reference proteome</keyword>
<proteinExistence type="predicted"/>